<dbReference type="CDD" id="cd02440">
    <property type="entry name" value="AdoMet_MTases"/>
    <property type="match status" value="1"/>
</dbReference>
<dbReference type="RefSeq" id="WP_029554930.1">
    <property type="nucleotide sequence ID" value="NZ_JBAFUR010000002.1"/>
</dbReference>
<protein>
    <submittedName>
        <fullName evidence="2">Class I SAM-dependent methyltransferase</fullName>
        <ecNumber evidence="2">2.1.-.-</ecNumber>
    </submittedName>
</protein>
<accession>A0ABW6ZFF1</accession>
<gene>
    <name evidence="2" type="ORF">V5F30_09955</name>
</gene>
<comment type="caution">
    <text evidence="2">The sequence shown here is derived from an EMBL/GenBank/DDBJ whole genome shotgun (WGS) entry which is preliminary data.</text>
</comment>
<dbReference type="InterPro" id="IPR013216">
    <property type="entry name" value="Methyltransf_11"/>
</dbReference>
<dbReference type="PANTHER" id="PTHR42912">
    <property type="entry name" value="METHYLTRANSFERASE"/>
    <property type="match status" value="1"/>
</dbReference>
<reference evidence="2 3" key="1">
    <citation type="submission" date="2024-02" db="EMBL/GenBank/DDBJ databases">
        <title>Expansion and revision of Xanthobacter and proposal of Roseixanthobacter gen. nov.</title>
        <authorList>
            <person name="Soltysiak M.P.M."/>
            <person name="Jalihal A."/>
            <person name="Ory A."/>
            <person name="Chrisophersen C."/>
            <person name="Lee A.D."/>
            <person name="Boulton J."/>
            <person name="Springer M."/>
        </authorList>
    </citation>
    <scope>NUCLEOTIDE SEQUENCE [LARGE SCALE GENOMIC DNA]</scope>
    <source>
        <strain evidence="2 3">CB5</strain>
    </source>
</reference>
<dbReference type="EMBL" id="JBAFUR010000002">
    <property type="protein sequence ID" value="MFG1252526.1"/>
    <property type="molecule type" value="Genomic_DNA"/>
</dbReference>
<feature type="domain" description="Methyltransferase type 11" evidence="1">
    <location>
        <begin position="59"/>
        <end position="157"/>
    </location>
</feature>
<keyword evidence="3" id="KW-1185">Reference proteome</keyword>
<keyword evidence="2" id="KW-0808">Transferase</keyword>
<proteinExistence type="predicted"/>
<sequence length="220" mass="22866">MANIASAGVAPLWRWLGHQLAHPEGGGGVLVGRAMSLANRAPYRLAIGALRPAQRDRVLEIGFGPGAGIAALAECVPGGHVAGIEGSPAMLRLAASRNRGAVAGGQVELREGDFRALPWAGASFDGVLAVNVAYFFDAGGAAASEIRRVLKPGGRAVLYVTDRSTMARWPFAGADTHRTYDAAGLRRLLVEGGFRDADIRVVAHRLPFGVEGLVAVARAA</sequence>
<dbReference type="Pfam" id="PF08241">
    <property type="entry name" value="Methyltransf_11"/>
    <property type="match status" value="1"/>
</dbReference>
<dbReference type="GO" id="GO:0008168">
    <property type="term" value="F:methyltransferase activity"/>
    <property type="evidence" value="ECO:0007669"/>
    <property type="project" value="UniProtKB-KW"/>
</dbReference>
<evidence type="ECO:0000313" key="3">
    <source>
        <dbReference type="Proteomes" id="UP001604043"/>
    </source>
</evidence>
<keyword evidence="2" id="KW-0489">Methyltransferase</keyword>
<dbReference type="Proteomes" id="UP001604043">
    <property type="component" value="Unassembled WGS sequence"/>
</dbReference>
<dbReference type="GO" id="GO:0032259">
    <property type="term" value="P:methylation"/>
    <property type="evidence" value="ECO:0007669"/>
    <property type="project" value="UniProtKB-KW"/>
</dbReference>
<dbReference type="SUPFAM" id="SSF53335">
    <property type="entry name" value="S-adenosyl-L-methionine-dependent methyltransferases"/>
    <property type="match status" value="1"/>
</dbReference>
<dbReference type="PANTHER" id="PTHR42912:SF95">
    <property type="entry name" value="METHYLTRANSFERASE TYPE 11 DOMAIN-CONTAINING PROTEIN"/>
    <property type="match status" value="1"/>
</dbReference>
<name>A0ABW6ZFF1_9HYPH</name>
<organism evidence="2 3">
    <name type="scientific">Xanthobacter aminoxidans</name>
    <dbReference type="NCBI Taxonomy" id="186280"/>
    <lineage>
        <taxon>Bacteria</taxon>
        <taxon>Pseudomonadati</taxon>
        <taxon>Pseudomonadota</taxon>
        <taxon>Alphaproteobacteria</taxon>
        <taxon>Hyphomicrobiales</taxon>
        <taxon>Xanthobacteraceae</taxon>
        <taxon>Xanthobacter</taxon>
    </lineage>
</organism>
<evidence type="ECO:0000259" key="1">
    <source>
        <dbReference type="Pfam" id="PF08241"/>
    </source>
</evidence>
<evidence type="ECO:0000313" key="2">
    <source>
        <dbReference type="EMBL" id="MFG1252526.1"/>
    </source>
</evidence>
<dbReference type="EC" id="2.1.-.-" evidence="2"/>
<dbReference type="Gene3D" id="3.40.50.150">
    <property type="entry name" value="Vaccinia Virus protein VP39"/>
    <property type="match status" value="1"/>
</dbReference>
<dbReference type="InterPro" id="IPR050508">
    <property type="entry name" value="Methyltransf_Superfamily"/>
</dbReference>
<dbReference type="InterPro" id="IPR029063">
    <property type="entry name" value="SAM-dependent_MTases_sf"/>
</dbReference>